<dbReference type="Proteomes" id="UP001318040">
    <property type="component" value="Chromosome 45"/>
</dbReference>
<gene>
    <name evidence="4" type="primary">TCAIM</name>
</gene>
<name>A0AAJ7U2P8_PETMA</name>
<dbReference type="InterPro" id="IPR027989">
    <property type="entry name" value="DUF4461"/>
</dbReference>
<dbReference type="Pfam" id="PF14687">
    <property type="entry name" value="DUF4460"/>
    <property type="match status" value="1"/>
</dbReference>
<organism evidence="3 4">
    <name type="scientific">Petromyzon marinus</name>
    <name type="common">Sea lamprey</name>
    <dbReference type="NCBI Taxonomy" id="7757"/>
    <lineage>
        <taxon>Eukaryota</taxon>
        <taxon>Metazoa</taxon>
        <taxon>Chordata</taxon>
        <taxon>Craniata</taxon>
        <taxon>Vertebrata</taxon>
        <taxon>Cyclostomata</taxon>
        <taxon>Hyperoartia</taxon>
        <taxon>Petromyzontiformes</taxon>
        <taxon>Petromyzontidae</taxon>
        <taxon>Petromyzon</taxon>
    </lineage>
</organism>
<evidence type="ECO:0000259" key="1">
    <source>
        <dbReference type="Pfam" id="PF14687"/>
    </source>
</evidence>
<accession>A0AAJ7U2P8</accession>
<dbReference type="Pfam" id="PF14688">
    <property type="entry name" value="DUF4461"/>
    <property type="match status" value="1"/>
</dbReference>
<dbReference type="InterPro" id="IPR027986">
    <property type="entry name" value="TCAIM"/>
</dbReference>
<protein>
    <submittedName>
        <fullName evidence="4">T-cell activation inhibitor, mitochondrial</fullName>
    </submittedName>
</protein>
<evidence type="ECO:0000313" key="3">
    <source>
        <dbReference type="Proteomes" id="UP001318040"/>
    </source>
</evidence>
<dbReference type="PANTHER" id="PTHR31596:SF1">
    <property type="entry name" value="T-CELL ACTIVATION INHIBITOR, MITOCHONDRIAL"/>
    <property type="match status" value="1"/>
</dbReference>
<reference evidence="4" key="1">
    <citation type="submission" date="2025-08" db="UniProtKB">
        <authorList>
            <consortium name="RefSeq"/>
        </authorList>
    </citation>
    <scope>IDENTIFICATION</scope>
    <source>
        <tissue evidence="4">Sperm</tissue>
    </source>
</reference>
<dbReference type="AlphaFoldDB" id="A0AAJ7U2P8"/>
<dbReference type="KEGG" id="pmrn:116952167"/>
<evidence type="ECO:0000259" key="2">
    <source>
        <dbReference type="Pfam" id="PF14688"/>
    </source>
</evidence>
<feature type="domain" description="DUF4461" evidence="2">
    <location>
        <begin position="180"/>
        <end position="485"/>
    </location>
</feature>
<proteinExistence type="predicted"/>
<dbReference type="CTD" id="285343"/>
<evidence type="ECO:0000313" key="4">
    <source>
        <dbReference type="RefSeq" id="XP_032827177.1"/>
    </source>
</evidence>
<sequence>MLKHLSALSAPTAGWCPVPRLAVVARRGLANISATDVTNALRPFYFAVHPDFFGQHPRERAVNESSLKRLNGYLESLQRPDTRAPHPLHVTFYVRTTQPPPATISAGFTPVSFTLLSGDLVATVRDILSSCRLPTQHLAGLNVRHSPAPDRPIKWDKTFYTFTGQKDPDEEMRKAKVAEPTLGAWLQRHGPTAAERLQKSLPLRTAVQRLKEELCQRMGLQDIRWQRQWGVAHKNSQLHSLSRMGQQFPQLAQHLKGQTLLFTDQSGVNALGHIMLGITDVHHHWIKAVEEHPRLAMVLAQLRAAEDRARRMLGGASLAQRDPNVSGLSAHRALARLNLMRESALRGPPLFLPGSLRDLRLILEGSECSLRLLESGVFEVPVTSSADALQMFIAGNAREARARMNATQRLEAEALALAKECAERLGAHRVRGEAGLPPAALAECCRRLLLLPTAPHLSGLRGMRVCVSRYYSVSQDGEVVIPWQWRG</sequence>
<dbReference type="InterPro" id="IPR028031">
    <property type="entry name" value="DUF4460"/>
</dbReference>
<dbReference type="PANTHER" id="PTHR31596">
    <property type="entry name" value="T-CELL ACTIVATION INHIBITOR, MITOCHONDRIAL"/>
    <property type="match status" value="1"/>
</dbReference>
<dbReference type="RefSeq" id="XP_032827177.1">
    <property type="nucleotide sequence ID" value="XM_032971286.1"/>
</dbReference>
<feature type="domain" description="DUF4460" evidence="1">
    <location>
        <begin position="31"/>
        <end position="133"/>
    </location>
</feature>
<dbReference type="GO" id="GO:0005739">
    <property type="term" value="C:mitochondrion"/>
    <property type="evidence" value="ECO:0007669"/>
    <property type="project" value="TreeGrafter"/>
</dbReference>
<keyword evidence="3" id="KW-1185">Reference proteome</keyword>